<dbReference type="RefSeq" id="WP_165929988.1">
    <property type="nucleotide sequence ID" value="NZ_SMFM01000002.1"/>
</dbReference>
<dbReference type="AlphaFoldDB" id="A0A4R5AVL2"/>
<dbReference type="EMBL" id="SMFM01000002">
    <property type="protein sequence ID" value="TDD77141.1"/>
    <property type="molecule type" value="Genomic_DNA"/>
</dbReference>
<name>A0A4R5AVL2_9FLAO</name>
<keyword evidence="2" id="KW-1185">Reference proteome</keyword>
<proteinExistence type="predicted"/>
<evidence type="ECO:0000313" key="2">
    <source>
        <dbReference type="Proteomes" id="UP000295278"/>
    </source>
</evidence>
<protein>
    <submittedName>
        <fullName evidence="1">Uncharacterized protein</fullName>
    </submittedName>
</protein>
<organism evidence="1 2">
    <name type="scientific">Flavobacterium caseinilyticum</name>
    <dbReference type="NCBI Taxonomy" id="2541732"/>
    <lineage>
        <taxon>Bacteria</taxon>
        <taxon>Pseudomonadati</taxon>
        <taxon>Bacteroidota</taxon>
        <taxon>Flavobacteriia</taxon>
        <taxon>Flavobacteriales</taxon>
        <taxon>Flavobacteriaceae</taxon>
        <taxon>Flavobacterium</taxon>
    </lineage>
</organism>
<gene>
    <name evidence="1" type="ORF">E0F89_05955</name>
</gene>
<comment type="caution">
    <text evidence="1">The sequence shown here is derived from an EMBL/GenBank/DDBJ whole genome shotgun (WGS) entry which is preliminary data.</text>
</comment>
<dbReference type="Proteomes" id="UP000295278">
    <property type="component" value="Unassembled WGS sequence"/>
</dbReference>
<accession>A0A4R5AVL2</accession>
<evidence type="ECO:0000313" key="1">
    <source>
        <dbReference type="EMBL" id="TDD77141.1"/>
    </source>
</evidence>
<reference evidence="1 2" key="1">
    <citation type="submission" date="2019-03" db="EMBL/GenBank/DDBJ databases">
        <title>Flavobacterium AT-3-2 sp. nov., isolated from arctic soil.</title>
        <authorList>
            <person name="Chaudhary D.K."/>
        </authorList>
    </citation>
    <scope>NUCLEOTIDE SEQUENCE [LARGE SCALE GENOMIC DNA]</scope>
    <source>
        <strain evidence="1 2">AT-3-2</strain>
    </source>
</reference>
<sequence>MKNFGVLLICTMIITVGDYFRKTPEAQPYTEPKIMNLHIIKREHVRDSIFEIVKANAEENSIEIEEIKKRLATQKSKE</sequence>